<dbReference type="EMBL" id="AP026560">
    <property type="protein sequence ID" value="BDP42871.1"/>
    <property type="molecule type" value="Genomic_DNA"/>
</dbReference>
<keyword evidence="7 15" id="KW-0378">Hydrolase</keyword>
<gene>
    <name evidence="15 19" type="primary">mutM</name>
    <name evidence="15" type="synonym">fpg</name>
    <name evidence="19" type="ORF">DAETH_28400</name>
</gene>
<evidence type="ECO:0000256" key="11">
    <source>
        <dbReference type="ARBA" id="ARBA00023239"/>
    </source>
</evidence>
<dbReference type="Pfam" id="PF06831">
    <property type="entry name" value="H2TH"/>
    <property type="match status" value="1"/>
</dbReference>
<sequence length="305" mass="33699">MGGRIGREGPSPHATVHPHPARYPPPVPELPEVETTRRKIEPLLAGRTILSVTHDAPHRYRDTHLAHGRRVSGLSRRGKYLMLHLAASDAREGDPHDLEFIVHLGMTGGFRLEEGPHTRVTVETDVGKLYFHDPRRFGKMAVVPAGEYGGMPTLSGMGPEPLSDEFREEEFARLAATCGAVKPWLLSQKPVSGVGNIYADESLWRARIHPAQTRLTREEAGRLFHAIREVMHEAVEAGGSSLGDGLGNYRQHDGEAGAFQVRHRVYGQTGKPCPRCGTPIEKIVLAQRGTHFCPHCQQLRGEEGR</sequence>
<dbReference type="PROSITE" id="PS01242">
    <property type="entry name" value="ZF_FPG_1"/>
    <property type="match status" value="1"/>
</dbReference>
<feature type="domain" description="FPG-type" evidence="17">
    <location>
        <begin position="264"/>
        <end position="298"/>
    </location>
</feature>
<dbReference type="PANTHER" id="PTHR22993">
    <property type="entry name" value="FORMAMIDOPYRIMIDINE-DNA GLYCOSYLASE"/>
    <property type="match status" value="1"/>
</dbReference>
<keyword evidence="5 15" id="KW-0227">DNA damage</keyword>
<feature type="binding site" evidence="15">
    <location>
        <position position="117"/>
    </location>
    <ligand>
        <name>DNA</name>
        <dbReference type="ChEBI" id="CHEBI:16991"/>
    </ligand>
</feature>
<keyword evidence="20" id="KW-1185">Reference proteome</keyword>
<comment type="catalytic activity">
    <reaction evidence="14 15">
        <text>2'-deoxyribonucleotide-(2'-deoxyribose 5'-phosphate)-2'-deoxyribonucleotide-DNA = a 3'-end 2'-deoxyribonucleotide-(2,3-dehydro-2,3-deoxyribose 5'-phosphate)-DNA + a 5'-end 5'-phospho-2'-deoxyribonucleoside-DNA + H(+)</text>
        <dbReference type="Rhea" id="RHEA:66592"/>
        <dbReference type="Rhea" id="RHEA-COMP:13180"/>
        <dbReference type="Rhea" id="RHEA-COMP:16897"/>
        <dbReference type="Rhea" id="RHEA-COMP:17067"/>
        <dbReference type="ChEBI" id="CHEBI:15378"/>
        <dbReference type="ChEBI" id="CHEBI:136412"/>
        <dbReference type="ChEBI" id="CHEBI:157695"/>
        <dbReference type="ChEBI" id="CHEBI:167181"/>
        <dbReference type="EC" id="4.2.99.18"/>
    </reaction>
</comment>
<dbReference type="InterPro" id="IPR010979">
    <property type="entry name" value="Ribosomal_uS13-like_H2TH"/>
</dbReference>
<comment type="similarity">
    <text evidence="2 15">Belongs to the FPG family.</text>
</comment>
<comment type="function">
    <text evidence="15">Involved in base excision repair of DNA damaged by oxidation or by mutagenic agents. Acts as DNA glycosylase that recognizes and removes damaged bases. Has a preference for oxidized purines, such as 7,8-dihydro-8-oxoguanine (8-oxoG). Has AP (apurinic/apyrimidinic) lyase activity and introduces nicks in the DNA strand. Cleaves the DNA backbone by beta-delta elimination to generate a single-strand break at the site of the removed base with both 3'- and 5'-phosphates.</text>
</comment>
<evidence type="ECO:0000256" key="6">
    <source>
        <dbReference type="ARBA" id="ARBA00022771"/>
    </source>
</evidence>
<organism evidence="19 20">
    <name type="scientific">Deinococcus aetherius</name>
    <dbReference type="NCBI Taxonomy" id="200252"/>
    <lineage>
        <taxon>Bacteria</taxon>
        <taxon>Thermotogati</taxon>
        <taxon>Deinococcota</taxon>
        <taxon>Deinococci</taxon>
        <taxon>Deinococcales</taxon>
        <taxon>Deinococcaceae</taxon>
        <taxon>Deinococcus</taxon>
    </lineage>
</organism>
<comment type="subunit">
    <text evidence="3 15">Monomer.</text>
</comment>
<evidence type="ECO:0000259" key="18">
    <source>
        <dbReference type="PROSITE" id="PS51068"/>
    </source>
</evidence>
<dbReference type="InterPro" id="IPR012319">
    <property type="entry name" value="FPG_cat"/>
</dbReference>
<dbReference type="EC" id="4.2.99.18" evidence="15"/>
<dbReference type="Gene3D" id="1.10.8.50">
    <property type="match status" value="1"/>
</dbReference>
<dbReference type="Pfam" id="PF06827">
    <property type="entry name" value="zf-FPG_IleRS"/>
    <property type="match status" value="1"/>
</dbReference>
<comment type="cofactor">
    <cofactor evidence="15">
        <name>Zn(2+)</name>
        <dbReference type="ChEBI" id="CHEBI:29105"/>
    </cofactor>
    <text evidence="15">Binds 1 zinc ion per subunit.</text>
</comment>
<feature type="domain" description="Formamidopyrimidine-DNA glycosylase catalytic" evidence="18">
    <location>
        <begin position="28"/>
        <end position="138"/>
    </location>
</feature>
<evidence type="ECO:0000256" key="1">
    <source>
        <dbReference type="ARBA" id="ARBA00001668"/>
    </source>
</evidence>
<proteinExistence type="inferred from homology"/>
<evidence type="ECO:0000256" key="2">
    <source>
        <dbReference type="ARBA" id="ARBA00009409"/>
    </source>
</evidence>
<keyword evidence="6 15" id="KW-0863">Zinc-finger</keyword>
<dbReference type="InterPro" id="IPR035937">
    <property type="entry name" value="FPG_N"/>
</dbReference>
<dbReference type="SUPFAM" id="SSF81624">
    <property type="entry name" value="N-terminal domain of MutM-like DNA repair proteins"/>
    <property type="match status" value="1"/>
</dbReference>
<dbReference type="InterPro" id="IPR010663">
    <property type="entry name" value="Znf_FPG/IleRS"/>
</dbReference>
<evidence type="ECO:0000256" key="16">
    <source>
        <dbReference type="SAM" id="MobiDB-lite"/>
    </source>
</evidence>
<feature type="active site" description="Proton donor; for delta-elimination activity" evidence="15">
    <location>
        <position position="288"/>
    </location>
</feature>
<dbReference type="SMART" id="SM00898">
    <property type="entry name" value="Fapy_DNA_glyco"/>
    <property type="match status" value="1"/>
</dbReference>
<protein>
    <recommendedName>
        <fullName evidence="15">Formamidopyrimidine-DNA glycosylase</fullName>
        <shortName evidence="15">Fapy-DNA glycosylase</shortName>
        <ecNumber evidence="15">3.2.2.23</ecNumber>
    </recommendedName>
    <alternativeName>
        <fullName evidence="15">DNA-(apurinic or apyrimidinic site) lyase MutM</fullName>
        <shortName evidence="15">AP lyase MutM</shortName>
        <ecNumber evidence="15">4.2.99.18</ecNumber>
    </alternativeName>
</protein>
<keyword evidence="9 15" id="KW-0238">DNA-binding</keyword>
<keyword evidence="4 15" id="KW-0479">Metal-binding</keyword>
<dbReference type="PANTHER" id="PTHR22993:SF9">
    <property type="entry name" value="FORMAMIDOPYRIMIDINE-DNA GLYCOSYLASE"/>
    <property type="match status" value="1"/>
</dbReference>
<evidence type="ECO:0000256" key="4">
    <source>
        <dbReference type="ARBA" id="ARBA00022723"/>
    </source>
</evidence>
<dbReference type="InterPro" id="IPR015887">
    <property type="entry name" value="DNA_glyclase_Znf_dom_DNA_BS"/>
</dbReference>
<comment type="catalytic activity">
    <reaction evidence="1 15">
        <text>Hydrolysis of DNA containing ring-opened 7-methylguanine residues, releasing 2,6-diamino-4-hydroxy-5-(N-methyl)formamidopyrimidine.</text>
        <dbReference type="EC" id="3.2.2.23"/>
    </reaction>
</comment>
<dbReference type="NCBIfam" id="NF011386">
    <property type="entry name" value="PRK14811.1"/>
    <property type="match status" value="1"/>
</dbReference>
<keyword evidence="10 15" id="KW-0234">DNA repair</keyword>
<dbReference type="Gene3D" id="3.20.190.10">
    <property type="entry name" value="MutM-like, N-terminal"/>
    <property type="match status" value="1"/>
</dbReference>
<accession>A0ABM8AGF6</accession>
<feature type="active site" description="Schiff-base intermediate with DNA" evidence="15">
    <location>
        <position position="28"/>
    </location>
</feature>
<dbReference type="SMART" id="SM01232">
    <property type="entry name" value="H2TH"/>
    <property type="match status" value="1"/>
</dbReference>
<evidence type="ECO:0000259" key="17">
    <source>
        <dbReference type="PROSITE" id="PS51066"/>
    </source>
</evidence>
<feature type="active site" description="Proton donor; for beta-elimination activity" evidence="15">
    <location>
        <position position="79"/>
    </location>
</feature>
<evidence type="ECO:0000256" key="12">
    <source>
        <dbReference type="ARBA" id="ARBA00023268"/>
    </source>
</evidence>
<dbReference type="SUPFAM" id="SSF46946">
    <property type="entry name" value="S13-like H2TH domain"/>
    <property type="match status" value="1"/>
</dbReference>
<dbReference type="NCBIfam" id="NF002211">
    <property type="entry name" value="PRK01103.1"/>
    <property type="match status" value="1"/>
</dbReference>
<evidence type="ECO:0000256" key="15">
    <source>
        <dbReference type="HAMAP-Rule" id="MF_00103"/>
    </source>
</evidence>
<dbReference type="InterPro" id="IPR020629">
    <property type="entry name" value="FPG_Glyclase"/>
</dbReference>
<keyword evidence="12 15" id="KW-0511">Multifunctional enzyme</keyword>
<evidence type="ECO:0000256" key="10">
    <source>
        <dbReference type="ARBA" id="ARBA00023204"/>
    </source>
</evidence>
<dbReference type="InterPro" id="IPR015886">
    <property type="entry name" value="H2TH_FPG"/>
</dbReference>
<name>A0ABM8AGF6_9DEIO</name>
<dbReference type="Proteomes" id="UP001064971">
    <property type="component" value="Chromosome"/>
</dbReference>
<dbReference type="PROSITE" id="PS51066">
    <property type="entry name" value="ZF_FPG_2"/>
    <property type="match status" value="1"/>
</dbReference>
<dbReference type="EC" id="3.2.2.23" evidence="15"/>
<reference evidence="19" key="1">
    <citation type="submission" date="2022-07" db="EMBL/GenBank/DDBJ databases">
        <title>Complete Genome Sequence of the Radioresistant Bacterium Deinococcus aetherius ST0316, Isolated from the Air Dust collected in Lower Stratosphere above Japan.</title>
        <authorList>
            <person name="Satoh K."/>
            <person name="Hagiwara K."/>
            <person name="Katsumata K."/>
            <person name="Kubo A."/>
            <person name="Yokobori S."/>
            <person name="Yamagishi A."/>
            <person name="Oono Y."/>
            <person name="Narumi I."/>
        </authorList>
    </citation>
    <scope>NUCLEOTIDE SEQUENCE</scope>
    <source>
        <strain evidence="19">ST0316</strain>
    </source>
</reference>
<evidence type="ECO:0000313" key="19">
    <source>
        <dbReference type="EMBL" id="BDP42871.1"/>
    </source>
</evidence>
<dbReference type="PROSITE" id="PS51068">
    <property type="entry name" value="FPG_CAT"/>
    <property type="match status" value="1"/>
</dbReference>
<dbReference type="InterPro" id="IPR000214">
    <property type="entry name" value="Znf_DNA_glyclase/AP_lyase"/>
</dbReference>
<evidence type="ECO:0000256" key="7">
    <source>
        <dbReference type="ARBA" id="ARBA00022801"/>
    </source>
</evidence>
<dbReference type="Pfam" id="PF01149">
    <property type="entry name" value="Fapy_DNA_glyco"/>
    <property type="match status" value="1"/>
</dbReference>
<feature type="binding site" evidence="15">
    <location>
        <position position="135"/>
    </location>
    <ligand>
        <name>DNA</name>
        <dbReference type="ChEBI" id="CHEBI:16991"/>
    </ligand>
</feature>
<evidence type="ECO:0000256" key="13">
    <source>
        <dbReference type="ARBA" id="ARBA00023295"/>
    </source>
</evidence>
<keyword evidence="13 15" id="KW-0326">Glycosidase</keyword>
<evidence type="ECO:0000256" key="5">
    <source>
        <dbReference type="ARBA" id="ARBA00022763"/>
    </source>
</evidence>
<keyword evidence="11 15" id="KW-0456">Lyase</keyword>
<feature type="active site" description="Proton donor" evidence="15">
    <location>
        <position position="29"/>
    </location>
</feature>
<dbReference type="SUPFAM" id="SSF57716">
    <property type="entry name" value="Glucocorticoid receptor-like (DNA-binding domain)"/>
    <property type="match status" value="1"/>
</dbReference>
<dbReference type="NCBIfam" id="TIGR00577">
    <property type="entry name" value="fpg"/>
    <property type="match status" value="1"/>
</dbReference>
<evidence type="ECO:0000256" key="14">
    <source>
        <dbReference type="ARBA" id="ARBA00044632"/>
    </source>
</evidence>
<evidence type="ECO:0000313" key="20">
    <source>
        <dbReference type="Proteomes" id="UP001064971"/>
    </source>
</evidence>
<dbReference type="CDD" id="cd08966">
    <property type="entry name" value="EcFpg-like_N"/>
    <property type="match status" value="1"/>
</dbReference>
<comment type="caution">
    <text evidence="15">Lacks conserved residue(s) required for the propagation of feature annotation.</text>
</comment>
<evidence type="ECO:0000256" key="8">
    <source>
        <dbReference type="ARBA" id="ARBA00022833"/>
    </source>
</evidence>
<evidence type="ECO:0000256" key="9">
    <source>
        <dbReference type="ARBA" id="ARBA00023125"/>
    </source>
</evidence>
<feature type="region of interest" description="Disordered" evidence="16">
    <location>
        <begin position="1"/>
        <end position="30"/>
    </location>
</feature>
<dbReference type="HAMAP" id="MF_00103">
    <property type="entry name" value="Fapy_DNA_glycosyl"/>
    <property type="match status" value="1"/>
</dbReference>
<evidence type="ECO:0000256" key="3">
    <source>
        <dbReference type="ARBA" id="ARBA00011245"/>
    </source>
</evidence>
<keyword evidence="8 15" id="KW-0862">Zinc</keyword>